<dbReference type="PANTHER" id="PTHR12726">
    <property type="entry name" value="CERAMIDE GLUCOSYLTRANSFERASE"/>
    <property type="match status" value="1"/>
</dbReference>
<evidence type="ECO:0000256" key="1">
    <source>
        <dbReference type="ARBA" id="ARBA00004141"/>
    </source>
</evidence>
<proteinExistence type="predicted"/>
<evidence type="ECO:0000256" key="3">
    <source>
        <dbReference type="ARBA" id="ARBA00022679"/>
    </source>
</evidence>
<name>A0A1I8FN63_9PLAT</name>
<evidence type="ECO:0000256" key="5">
    <source>
        <dbReference type="ARBA" id="ARBA00022989"/>
    </source>
</evidence>
<protein>
    <submittedName>
        <fullName evidence="9">Uncharacterized protein</fullName>
    </submittedName>
</protein>
<dbReference type="AlphaFoldDB" id="A0A1I8FN63"/>
<keyword evidence="4 7" id="KW-0812">Transmembrane</keyword>
<keyword evidence="6 7" id="KW-0472">Membrane</keyword>
<sequence length="157" mass="17935">MFGTWFGWGADRLERQIRQLTTLVLAYIFYFHWLIPPLVMWIYQMVFLPLPTAPAATVLSGHERRSLPGVSIVKPLMGIDTGFCEGNLESHFTLQYPTNMSLLLCVQDEQDPVIGLCGKDGIVNQWCQHIGCQLTIKYDFIWVSTSRIPARRDFDGP</sequence>
<evidence type="ECO:0000313" key="9">
    <source>
        <dbReference type="WBParaSite" id="maker-unitig_40665-snap-gene-0.1-mRNA-1"/>
    </source>
</evidence>
<keyword evidence="2" id="KW-0328">Glycosyltransferase</keyword>
<feature type="transmembrane region" description="Helical" evidence="7">
    <location>
        <begin position="20"/>
        <end position="43"/>
    </location>
</feature>
<dbReference type="GO" id="GO:0008120">
    <property type="term" value="F:ceramide glucosyltransferase activity"/>
    <property type="evidence" value="ECO:0007669"/>
    <property type="project" value="TreeGrafter"/>
</dbReference>
<accession>A0A1I8FN63</accession>
<dbReference type="InterPro" id="IPR025993">
    <property type="entry name" value="Ceramide_glucosylTrfase"/>
</dbReference>
<dbReference type="Proteomes" id="UP000095280">
    <property type="component" value="Unplaced"/>
</dbReference>
<keyword evidence="3" id="KW-0808">Transferase</keyword>
<evidence type="ECO:0000313" key="8">
    <source>
        <dbReference type="Proteomes" id="UP000095280"/>
    </source>
</evidence>
<keyword evidence="5 7" id="KW-1133">Transmembrane helix</keyword>
<evidence type="ECO:0000256" key="7">
    <source>
        <dbReference type="SAM" id="Phobius"/>
    </source>
</evidence>
<dbReference type="GO" id="GO:0006679">
    <property type="term" value="P:glucosylceramide biosynthetic process"/>
    <property type="evidence" value="ECO:0007669"/>
    <property type="project" value="TreeGrafter"/>
</dbReference>
<keyword evidence="8" id="KW-1185">Reference proteome</keyword>
<dbReference type="PANTHER" id="PTHR12726:SF0">
    <property type="entry name" value="CERAMIDE GLUCOSYLTRANSFERASE"/>
    <property type="match status" value="1"/>
</dbReference>
<evidence type="ECO:0000256" key="2">
    <source>
        <dbReference type="ARBA" id="ARBA00022676"/>
    </source>
</evidence>
<dbReference type="GO" id="GO:0016020">
    <property type="term" value="C:membrane"/>
    <property type="evidence" value="ECO:0007669"/>
    <property type="project" value="UniProtKB-SubCell"/>
</dbReference>
<comment type="subcellular location">
    <subcellularLocation>
        <location evidence="1">Membrane</location>
        <topology evidence="1">Multi-pass membrane protein</topology>
    </subcellularLocation>
</comment>
<evidence type="ECO:0000256" key="4">
    <source>
        <dbReference type="ARBA" id="ARBA00022692"/>
    </source>
</evidence>
<organism evidence="8 9">
    <name type="scientific">Macrostomum lignano</name>
    <dbReference type="NCBI Taxonomy" id="282301"/>
    <lineage>
        <taxon>Eukaryota</taxon>
        <taxon>Metazoa</taxon>
        <taxon>Spiralia</taxon>
        <taxon>Lophotrochozoa</taxon>
        <taxon>Platyhelminthes</taxon>
        <taxon>Rhabditophora</taxon>
        <taxon>Macrostomorpha</taxon>
        <taxon>Macrostomida</taxon>
        <taxon>Macrostomidae</taxon>
        <taxon>Macrostomum</taxon>
    </lineage>
</organism>
<reference evidence="9" key="1">
    <citation type="submission" date="2016-11" db="UniProtKB">
        <authorList>
            <consortium name="WormBaseParasite"/>
        </authorList>
    </citation>
    <scope>IDENTIFICATION</scope>
</reference>
<dbReference type="WBParaSite" id="maker-unitig_40665-snap-gene-0.1-mRNA-1">
    <property type="protein sequence ID" value="maker-unitig_40665-snap-gene-0.1-mRNA-1"/>
    <property type="gene ID" value="maker-unitig_40665-snap-gene-0.1"/>
</dbReference>
<evidence type="ECO:0000256" key="6">
    <source>
        <dbReference type="ARBA" id="ARBA00023136"/>
    </source>
</evidence>